<protein>
    <submittedName>
        <fullName evidence="1">Uncharacterized protein</fullName>
    </submittedName>
</protein>
<proteinExistence type="predicted"/>
<name>A0A2D4HB46_MICLE</name>
<dbReference type="AlphaFoldDB" id="A0A2D4HB46"/>
<accession>A0A2D4HB46</accession>
<reference evidence="1" key="1">
    <citation type="submission" date="2017-07" db="EMBL/GenBank/DDBJ databases">
        <authorList>
            <person name="Mikheyev A."/>
            <person name="Grau M."/>
        </authorList>
    </citation>
    <scope>NUCLEOTIDE SEQUENCE</scope>
    <source>
        <tissue evidence="1">Venom_gland</tissue>
    </source>
</reference>
<sequence length="148" mass="17139">MDFNCQNSSSSYVSSGILGVEVQQVLNLPSLKTLGLQNGPDCRKDFSSVKLSFPFKTMQIDHNIKSIYFPLRSPEIWVRQEKWRMQLATCPGLSWFLKEHYLIKCEMGRKHLLQMKKKGNLARQINGRNGERSKTKIKNISRLCNNYV</sequence>
<organism evidence="1">
    <name type="scientific">Micrurus lemniscatus lemniscatus</name>
    <dbReference type="NCBI Taxonomy" id="129467"/>
    <lineage>
        <taxon>Eukaryota</taxon>
        <taxon>Metazoa</taxon>
        <taxon>Chordata</taxon>
        <taxon>Craniata</taxon>
        <taxon>Vertebrata</taxon>
        <taxon>Euteleostomi</taxon>
        <taxon>Lepidosauria</taxon>
        <taxon>Squamata</taxon>
        <taxon>Bifurcata</taxon>
        <taxon>Unidentata</taxon>
        <taxon>Episquamata</taxon>
        <taxon>Toxicofera</taxon>
        <taxon>Serpentes</taxon>
        <taxon>Colubroidea</taxon>
        <taxon>Elapidae</taxon>
        <taxon>Elapinae</taxon>
        <taxon>Micrurus</taxon>
    </lineage>
</organism>
<dbReference type="EMBL" id="IACK01011606">
    <property type="protein sequence ID" value="LAA69205.1"/>
    <property type="molecule type" value="Transcribed_RNA"/>
</dbReference>
<evidence type="ECO:0000313" key="1">
    <source>
        <dbReference type="EMBL" id="LAA69205.1"/>
    </source>
</evidence>
<reference evidence="1" key="2">
    <citation type="submission" date="2017-11" db="EMBL/GenBank/DDBJ databases">
        <title>Coralsnake Venomics: Analyses of Venom Gland Transcriptomes and Proteomes of Six Brazilian Taxa.</title>
        <authorList>
            <person name="Aird S.D."/>
            <person name="Jorge da Silva N."/>
            <person name="Qiu L."/>
            <person name="Villar-Briones A."/>
            <person name="Aparecida-Saddi V."/>
            <person name="Campos-Telles M.P."/>
            <person name="Grau M."/>
            <person name="Mikheyev A.S."/>
        </authorList>
    </citation>
    <scope>NUCLEOTIDE SEQUENCE</scope>
    <source>
        <tissue evidence="1">Venom_gland</tissue>
    </source>
</reference>